<dbReference type="EMBL" id="BMZI01000003">
    <property type="protein sequence ID" value="GHB17285.1"/>
    <property type="molecule type" value="Genomic_DNA"/>
</dbReference>
<protein>
    <submittedName>
        <fullName evidence="2">Uncharacterized protein</fullName>
    </submittedName>
</protein>
<proteinExistence type="predicted"/>
<sequence length="239" mass="26249">MGRQRRDVEHLLGDILGSECLGTAIELVGRCLVAAGAHQRELGLGDAGREIGDTNAGAEQVTAQVVAELLDERFGRAIDVAARVRPLTGNRTHVDDRRAAANVDQRRQKRVSHVDKPRDVGVDHGVPVLDLDLLRRLGRQRQSRIVDQRAHALERLRQFIDRFLHGLVIAHIEHDDVHVDLVGEFRLQRVEAIATTPGEHQRPASLGKTMGGSAAESGSRTGDKSNVVHNTLLVGFRLD</sequence>
<accession>A0ABQ3DXM1</accession>
<name>A0ABQ3DXM1_9GAMM</name>
<evidence type="ECO:0000313" key="2">
    <source>
        <dbReference type="EMBL" id="GHB17285.1"/>
    </source>
</evidence>
<feature type="region of interest" description="Disordered" evidence="1">
    <location>
        <begin position="196"/>
        <end position="224"/>
    </location>
</feature>
<keyword evidence="3" id="KW-1185">Reference proteome</keyword>
<comment type="caution">
    <text evidence="2">The sequence shown here is derived from an EMBL/GenBank/DDBJ whole genome shotgun (WGS) entry which is preliminary data.</text>
</comment>
<organism evidence="2 3">
    <name type="scientific">Salinicola rhizosphaerae</name>
    <dbReference type="NCBI Taxonomy" id="1443141"/>
    <lineage>
        <taxon>Bacteria</taxon>
        <taxon>Pseudomonadati</taxon>
        <taxon>Pseudomonadota</taxon>
        <taxon>Gammaproteobacteria</taxon>
        <taxon>Oceanospirillales</taxon>
        <taxon>Halomonadaceae</taxon>
        <taxon>Salinicola</taxon>
    </lineage>
</organism>
<dbReference type="Proteomes" id="UP000646745">
    <property type="component" value="Unassembled WGS sequence"/>
</dbReference>
<gene>
    <name evidence="2" type="ORF">GCM10009038_15040</name>
</gene>
<evidence type="ECO:0000256" key="1">
    <source>
        <dbReference type="SAM" id="MobiDB-lite"/>
    </source>
</evidence>
<reference evidence="3" key="1">
    <citation type="journal article" date="2019" name="Int. J. Syst. Evol. Microbiol.">
        <title>The Global Catalogue of Microorganisms (GCM) 10K type strain sequencing project: providing services to taxonomists for standard genome sequencing and annotation.</title>
        <authorList>
            <consortium name="The Broad Institute Genomics Platform"/>
            <consortium name="The Broad Institute Genome Sequencing Center for Infectious Disease"/>
            <person name="Wu L."/>
            <person name="Ma J."/>
        </authorList>
    </citation>
    <scope>NUCLEOTIDE SEQUENCE [LARGE SCALE GENOMIC DNA]</scope>
    <source>
        <strain evidence="3">KCTC 32998</strain>
    </source>
</reference>
<evidence type="ECO:0000313" key="3">
    <source>
        <dbReference type="Proteomes" id="UP000646745"/>
    </source>
</evidence>